<reference evidence="1 2" key="1">
    <citation type="journal article" date="2020" name="Genes (Basel)">
        <title>Genomic Comparison of Insect Gut Symbionts from Divergent Burkholderia Subclades.</title>
        <authorList>
            <person name="Takeshita K."/>
            <person name="Kikuchi Y."/>
        </authorList>
    </citation>
    <scope>NUCLEOTIDE SEQUENCE [LARGE SCALE GENOMIC DNA]</scope>
    <source>
        <strain evidence="1 2">PGU16</strain>
        <plasmid evidence="1 2">PPGU16_p1</plasmid>
    </source>
</reference>
<geneLocation type="plasmid" evidence="1 2">
    <name>PPGU16_p1</name>
</geneLocation>
<protein>
    <submittedName>
        <fullName evidence="1">Uncharacterized protein</fullName>
    </submittedName>
</protein>
<dbReference type="Proteomes" id="UP000510888">
    <property type="component" value="Plasmid PPGU16_p1"/>
</dbReference>
<organism evidence="1 2">
    <name type="scientific">Paraburkholderia largidicola</name>
    <dbReference type="NCBI Taxonomy" id="3014751"/>
    <lineage>
        <taxon>Bacteria</taxon>
        <taxon>Pseudomonadati</taxon>
        <taxon>Pseudomonadota</taxon>
        <taxon>Betaproteobacteria</taxon>
        <taxon>Burkholderiales</taxon>
        <taxon>Burkholderiaceae</taxon>
        <taxon>Paraburkholderia</taxon>
    </lineage>
</organism>
<proteinExistence type="predicted"/>
<keyword evidence="2" id="KW-1185">Reference proteome</keyword>
<keyword evidence="1" id="KW-0614">Plasmid</keyword>
<gene>
    <name evidence="1" type="ORF">PPGU16_70390</name>
</gene>
<dbReference type="AlphaFoldDB" id="A0A7I8BZ07"/>
<evidence type="ECO:0000313" key="2">
    <source>
        <dbReference type="Proteomes" id="UP000510888"/>
    </source>
</evidence>
<dbReference type="RefSeq" id="WP_180725515.1">
    <property type="nucleotide sequence ID" value="NZ_AP023176.1"/>
</dbReference>
<sequence length="160" mass="17967">MNSQIVEFTTEPDDKPLTVDEKYKRLAACSLQRGAQVAGRFRVIRVLLDDAIHRQVKTKRDRDRINAILSLTLEKVEDFEQDANEFVDPSTFICMDASGFDIPQGALLEALQLMSDSHAPRERSDATRVNPFDVSATDAATRSHACTCCRNRNDDATARH</sequence>
<dbReference type="EMBL" id="AP023176">
    <property type="protein sequence ID" value="BCF93972.1"/>
    <property type="molecule type" value="Genomic_DNA"/>
</dbReference>
<dbReference type="KEGG" id="plad:PPGU16_70390"/>
<accession>A0A7I8BZ07</accession>
<name>A0A7I8BZ07_9BURK</name>
<evidence type="ECO:0000313" key="1">
    <source>
        <dbReference type="EMBL" id="BCF93972.1"/>
    </source>
</evidence>